<name>A0A7Y6C3S3_9BACL</name>
<evidence type="ECO:0000313" key="2">
    <source>
        <dbReference type="Proteomes" id="UP000526125"/>
    </source>
</evidence>
<dbReference type="EMBL" id="JABMCB010000206">
    <property type="protein sequence ID" value="NUU80067.1"/>
    <property type="molecule type" value="Genomic_DNA"/>
</dbReference>
<accession>A0A7Y6C3S3</accession>
<keyword evidence="2" id="KW-1185">Reference proteome</keyword>
<evidence type="ECO:0000313" key="1">
    <source>
        <dbReference type="EMBL" id="NUU80067.1"/>
    </source>
</evidence>
<comment type="caution">
    <text evidence="1">The sequence shown here is derived from an EMBL/GenBank/DDBJ whole genome shotgun (WGS) entry which is preliminary data.</text>
</comment>
<proteinExistence type="predicted"/>
<organism evidence="1 2">
    <name type="scientific">Paenibacillus xylanilyticus</name>
    <dbReference type="NCBI Taxonomy" id="248903"/>
    <lineage>
        <taxon>Bacteria</taxon>
        <taxon>Bacillati</taxon>
        <taxon>Bacillota</taxon>
        <taxon>Bacilli</taxon>
        <taxon>Bacillales</taxon>
        <taxon>Paenibacillaceae</taxon>
        <taxon>Paenibacillus</taxon>
    </lineage>
</organism>
<dbReference type="RefSeq" id="WP_175399595.1">
    <property type="nucleotide sequence ID" value="NZ_JABMCB010000206.1"/>
</dbReference>
<sequence>MSFVSIIANEKLCCIMSDGRLTNRSTGEIAQEDLKKYDTYNNNTSFIASTGTKGVSDYILKHVKIKSNNYDEWIDSFEKFYDDPGLSLIFKLHPQSRLQLTFGGLNHKNQIELYSFNYIARTIKKHKVSKEEYLLLLLGEAKYFDGPSDIYKRELEDKENITASDLISVQKLMNNHVADLTPHVNKNTYRLVIKKQ</sequence>
<protein>
    <submittedName>
        <fullName evidence="1">Uncharacterized protein</fullName>
    </submittedName>
</protein>
<reference evidence="1 2" key="1">
    <citation type="submission" date="2020-05" db="EMBL/GenBank/DDBJ databases">
        <title>Genome Sequencing of Type Strains.</title>
        <authorList>
            <person name="Lemaire J.F."/>
            <person name="Inderbitzin P."/>
            <person name="Gregorio O.A."/>
            <person name="Collins S.B."/>
            <person name="Wespe N."/>
            <person name="Knight-Connoni V."/>
        </authorList>
    </citation>
    <scope>NUCLEOTIDE SEQUENCE [LARGE SCALE GENOMIC DNA]</scope>
    <source>
        <strain evidence="1 2">LMG 21957</strain>
    </source>
</reference>
<gene>
    <name evidence="1" type="ORF">HP552_33295</name>
</gene>
<dbReference type="AlphaFoldDB" id="A0A7Y6C3S3"/>
<dbReference type="Proteomes" id="UP000526125">
    <property type="component" value="Unassembled WGS sequence"/>
</dbReference>